<evidence type="ECO:0000313" key="3">
    <source>
        <dbReference type="EMBL" id="GAA0675209.1"/>
    </source>
</evidence>
<feature type="domain" description="CAAX prenyl protease 2/Lysostaphin resistance protein A-like" evidence="2">
    <location>
        <begin position="139"/>
        <end position="227"/>
    </location>
</feature>
<organism evidence="3 4">
    <name type="scientific">Sphingomonas insulae</name>
    <dbReference type="NCBI Taxonomy" id="424800"/>
    <lineage>
        <taxon>Bacteria</taxon>
        <taxon>Pseudomonadati</taxon>
        <taxon>Pseudomonadota</taxon>
        <taxon>Alphaproteobacteria</taxon>
        <taxon>Sphingomonadales</taxon>
        <taxon>Sphingomonadaceae</taxon>
        <taxon>Sphingomonas</taxon>
    </lineage>
</organism>
<name>A0ABP3T5R3_9SPHN</name>
<feature type="transmembrane region" description="Helical" evidence="1">
    <location>
        <begin position="163"/>
        <end position="183"/>
    </location>
</feature>
<evidence type="ECO:0000313" key="4">
    <source>
        <dbReference type="Proteomes" id="UP001500238"/>
    </source>
</evidence>
<sequence length="253" mass="27812">MVLLWGWMAMMAAGGTWWVRRDVTAYARFEALSGTIERQHFYSRWLVESFAVLVGASVVSLWLVDALSPFSAFPQAFAPANHVLQSRGHPSGDHWVPMAAGLSAGIAVSIAIQWRRLKTALSPRPGPDAALIPRNRREAVLALLLSLNAGFSEELFFRLALPLLLFHLTGSLATSLVVSMLCFGLAHAHYGWKGVLATMAAGALLTFYYLHHGSLLRVMIAHAVIDVLAFFIRPAIADWIIARKPPRWAFLAA</sequence>
<feature type="transmembrane region" description="Helical" evidence="1">
    <location>
        <begin position="95"/>
        <end position="114"/>
    </location>
</feature>
<keyword evidence="1" id="KW-1133">Transmembrane helix</keyword>
<comment type="caution">
    <text evidence="3">The sequence shown here is derived from an EMBL/GenBank/DDBJ whole genome shotgun (WGS) entry which is preliminary data.</text>
</comment>
<feature type="transmembrane region" description="Helical" evidence="1">
    <location>
        <begin position="45"/>
        <end position="64"/>
    </location>
</feature>
<accession>A0ABP3T5R3</accession>
<keyword evidence="1" id="KW-0812">Transmembrane</keyword>
<feature type="transmembrane region" description="Helical" evidence="1">
    <location>
        <begin position="216"/>
        <end position="236"/>
    </location>
</feature>
<protein>
    <recommendedName>
        <fullName evidence="2">CAAX prenyl protease 2/Lysostaphin resistance protein A-like domain-containing protein</fullName>
    </recommendedName>
</protein>
<dbReference type="InterPro" id="IPR003675">
    <property type="entry name" value="Rce1/LyrA-like_dom"/>
</dbReference>
<gene>
    <name evidence="3" type="ORF">GCM10009102_29260</name>
</gene>
<keyword evidence="1" id="KW-0472">Membrane</keyword>
<keyword evidence="4" id="KW-1185">Reference proteome</keyword>
<dbReference type="Proteomes" id="UP001500238">
    <property type="component" value="Unassembled WGS sequence"/>
</dbReference>
<proteinExistence type="predicted"/>
<reference evidence="4" key="1">
    <citation type="journal article" date="2019" name="Int. J. Syst. Evol. Microbiol.">
        <title>The Global Catalogue of Microorganisms (GCM) 10K type strain sequencing project: providing services to taxonomists for standard genome sequencing and annotation.</title>
        <authorList>
            <consortium name="The Broad Institute Genomics Platform"/>
            <consortium name="The Broad Institute Genome Sequencing Center for Infectious Disease"/>
            <person name="Wu L."/>
            <person name="Ma J."/>
        </authorList>
    </citation>
    <scope>NUCLEOTIDE SEQUENCE [LARGE SCALE GENOMIC DNA]</scope>
    <source>
        <strain evidence="4">JCM 14603</strain>
    </source>
</reference>
<dbReference type="RefSeq" id="WP_208404212.1">
    <property type="nucleotide sequence ID" value="NZ_BAAAES010000011.1"/>
</dbReference>
<dbReference type="Pfam" id="PF02517">
    <property type="entry name" value="Rce1-like"/>
    <property type="match status" value="1"/>
</dbReference>
<dbReference type="EMBL" id="BAAAES010000011">
    <property type="protein sequence ID" value="GAA0675209.1"/>
    <property type="molecule type" value="Genomic_DNA"/>
</dbReference>
<evidence type="ECO:0000259" key="2">
    <source>
        <dbReference type="Pfam" id="PF02517"/>
    </source>
</evidence>
<evidence type="ECO:0000256" key="1">
    <source>
        <dbReference type="SAM" id="Phobius"/>
    </source>
</evidence>
<feature type="transmembrane region" description="Helical" evidence="1">
    <location>
        <begin position="190"/>
        <end position="210"/>
    </location>
</feature>